<evidence type="ECO:0000313" key="1">
    <source>
        <dbReference type="EMBL" id="SFU75557.1"/>
    </source>
</evidence>
<dbReference type="AlphaFoldDB" id="A0A1I7IRN4"/>
<dbReference type="InterPro" id="IPR029044">
    <property type="entry name" value="Nucleotide-diphossugar_trans"/>
</dbReference>
<sequence>MRNFIKKHFLIRPKLISIALVAQLKGRSNIDCVRKKTTLISMVKNEKGIIQVFSAHVLSLFDRIIFIDHLSSDGTRKYIETLSQKHPNLECYFFDEPGYYQSELMTWAAQNLVDNEIPGWVFFLDADEFLPFKSKEEFDNRLSQLGSYPVISMPWLNLVPIDMESDLILNQVFLKPASPSRFLKIAFQPNLISIKDFFIAQGNHALFAGTRSSKVKYPAKNGFPIYHLPIRTKTQLREKILQGVEAYRQMGGNRRGKIGSHWYDIYRIMEANSLTNELMAGIAAKYSSELEPPYERSLDELRENGYGELKMEICVSEAAISFNDAVNGSRSEAATNGDEAHLSINKGKELMRAPQILDQGNNSLGEKSQNNRNNRKIYFDKSDRSIQIIGE</sequence>
<dbReference type="GO" id="GO:0016740">
    <property type="term" value="F:transferase activity"/>
    <property type="evidence" value="ECO:0007669"/>
    <property type="project" value="UniProtKB-KW"/>
</dbReference>
<gene>
    <name evidence="1" type="ORF">SAMN05216417_12437</name>
</gene>
<evidence type="ECO:0000313" key="2">
    <source>
        <dbReference type="Proteomes" id="UP000182649"/>
    </source>
</evidence>
<dbReference type="SUPFAM" id="SSF53448">
    <property type="entry name" value="Nucleotide-diphospho-sugar transferases"/>
    <property type="match status" value="1"/>
</dbReference>
<organism evidence="1 2">
    <name type="scientific">Nitrosospira multiformis</name>
    <dbReference type="NCBI Taxonomy" id="1231"/>
    <lineage>
        <taxon>Bacteria</taxon>
        <taxon>Pseudomonadati</taxon>
        <taxon>Pseudomonadota</taxon>
        <taxon>Betaproteobacteria</taxon>
        <taxon>Nitrosomonadales</taxon>
        <taxon>Nitrosomonadaceae</taxon>
        <taxon>Nitrosospira</taxon>
    </lineage>
</organism>
<accession>A0A1I7IRN4</accession>
<dbReference type="Pfam" id="PF13704">
    <property type="entry name" value="Glyco_tranf_2_4"/>
    <property type="match status" value="1"/>
</dbReference>
<dbReference type="OrthoDB" id="8559154at2"/>
<name>A0A1I7IRN4_9PROT</name>
<dbReference type="Gene3D" id="3.90.550.10">
    <property type="entry name" value="Spore Coat Polysaccharide Biosynthesis Protein SpsA, Chain A"/>
    <property type="match status" value="1"/>
</dbReference>
<reference evidence="1 2" key="1">
    <citation type="submission" date="2016-10" db="EMBL/GenBank/DDBJ databases">
        <authorList>
            <person name="de Groot N.N."/>
        </authorList>
    </citation>
    <scope>NUCLEOTIDE SEQUENCE [LARGE SCALE GENOMIC DNA]</scope>
    <source>
        <strain evidence="1 2">Nl14</strain>
    </source>
</reference>
<protein>
    <submittedName>
        <fullName evidence="1">Glycosyl transferase family 2</fullName>
    </submittedName>
</protein>
<proteinExistence type="predicted"/>
<keyword evidence="1" id="KW-0808">Transferase</keyword>
<dbReference type="Proteomes" id="UP000182649">
    <property type="component" value="Unassembled WGS sequence"/>
</dbReference>
<dbReference type="EMBL" id="FPBZ01000024">
    <property type="protein sequence ID" value="SFU75557.1"/>
    <property type="molecule type" value="Genomic_DNA"/>
</dbReference>